<keyword evidence="5" id="KW-1185">Reference proteome</keyword>
<dbReference type="Gene3D" id="3.20.20.70">
    <property type="entry name" value="Aldolase class I"/>
    <property type="match status" value="1"/>
</dbReference>
<dbReference type="STRING" id="1121409.SAMN02745124_00861"/>
<dbReference type="AlphaFoldDB" id="A0A1M5TRQ8"/>
<evidence type="ECO:0000313" key="4">
    <source>
        <dbReference type="EMBL" id="SHH53083.1"/>
    </source>
</evidence>
<protein>
    <submittedName>
        <fullName evidence="4">2,4-dienoyl-CoA reductase</fullName>
    </submittedName>
</protein>
<feature type="domain" description="NADH:flavin oxidoreductase/NADH oxidase N-terminal" evidence="3">
    <location>
        <begin position="4"/>
        <end position="334"/>
    </location>
</feature>
<accession>A0A1M5TRQ8</accession>
<dbReference type="SUPFAM" id="SSF51395">
    <property type="entry name" value="FMN-linked oxidoreductases"/>
    <property type="match status" value="1"/>
</dbReference>
<reference evidence="4 5" key="1">
    <citation type="submission" date="2016-11" db="EMBL/GenBank/DDBJ databases">
        <authorList>
            <person name="Jaros S."/>
            <person name="Januszkiewicz K."/>
            <person name="Wedrychowicz H."/>
        </authorList>
    </citation>
    <scope>NUCLEOTIDE SEQUENCE [LARGE SCALE GENOMIC DNA]</scope>
    <source>
        <strain evidence="4 5">DSM 9705</strain>
    </source>
</reference>
<dbReference type="Proteomes" id="UP000184139">
    <property type="component" value="Unassembled WGS sequence"/>
</dbReference>
<sequence>MSRLFTEHGINTMSVKNRFVRSATWEGRAGEDGAATADLTEMMTTLAEGGVGLIITSHAFVSPAGQATPRQLGIHDGALISGLQEMVSAVHAHDAKIVMQLAHAGIHANTELTGQAALAVSGTDDFPQGAVRVATVADIEALVSSFAQAAGKAQQAGFDGVELHSAHGYLLSQFLSPAYNRRDDDYGGSIGNRARIHLQIYRAIRAVVGKDYPILIKMNCADFIDNGLTGDDALTAATLFADEGFDAIEVSGGTILGGKLSPSRPKIATADQEAYFKEYAGRIKNATNVPVILVGGVRSFEVAQAVVADGTADFIAMSRPLIREPALVNRWQSGDRRRAACTSDNLCFKPGFAGSGVYCVTAEKETMKQSNAG</sequence>
<evidence type="ECO:0000259" key="3">
    <source>
        <dbReference type="Pfam" id="PF00724"/>
    </source>
</evidence>
<keyword evidence="1" id="KW-0285">Flavoprotein</keyword>
<dbReference type="Pfam" id="PF00724">
    <property type="entry name" value="Oxidored_FMN"/>
    <property type="match status" value="1"/>
</dbReference>
<dbReference type="InterPro" id="IPR013785">
    <property type="entry name" value="Aldolase_TIM"/>
</dbReference>
<evidence type="ECO:0000256" key="1">
    <source>
        <dbReference type="ARBA" id="ARBA00022630"/>
    </source>
</evidence>
<evidence type="ECO:0000256" key="2">
    <source>
        <dbReference type="ARBA" id="ARBA00023002"/>
    </source>
</evidence>
<dbReference type="PANTHER" id="PTHR43656">
    <property type="entry name" value="BINDING OXIDOREDUCTASE, PUTATIVE (AFU_ORTHOLOGUE AFUA_2G08260)-RELATED"/>
    <property type="match status" value="1"/>
</dbReference>
<gene>
    <name evidence="4" type="ORF">SAMN02745124_00861</name>
</gene>
<dbReference type="GO" id="GO:0010181">
    <property type="term" value="F:FMN binding"/>
    <property type="evidence" value="ECO:0007669"/>
    <property type="project" value="InterPro"/>
</dbReference>
<dbReference type="RefSeq" id="WP_073373585.1">
    <property type="nucleotide sequence ID" value="NZ_FQXS01000003.1"/>
</dbReference>
<dbReference type="GO" id="GO:0016491">
    <property type="term" value="F:oxidoreductase activity"/>
    <property type="evidence" value="ECO:0007669"/>
    <property type="project" value="UniProtKB-KW"/>
</dbReference>
<dbReference type="PANTHER" id="PTHR43656:SF2">
    <property type="entry name" value="BINDING OXIDOREDUCTASE, PUTATIVE (AFU_ORTHOLOGUE AFUA_2G08260)-RELATED"/>
    <property type="match status" value="1"/>
</dbReference>
<organism evidence="4 5">
    <name type="scientific">Desulfofustis glycolicus DSM 9705</name>
    <dbReference type="NCBI Taxonomy" id="1121409"/>
    <lineage>
        <taxon>Bacteria</taxon>
        <taxon>Pseudomonadati</taxon>
        <taxon>Thermodesulfobacteriota</taxon>
        <taxon>Desulfobulbia</taxon>
        <taxon>Desulfobulbales</taxon>
        <taxon>Desulfocapsaceae</taxon>
        <taxon>Desulfofustis</taxon>
    </lineage>
</organism>
<keyword evidence="2" id="KW-0560">Oxidoreductase</keyword>
<name>A0A1M5TRQ8_9BACT</name>
<dbReference type="CDD" id="cd02803">
    <property type="entry name" value="OYE_like_FMN_family"/>
    <property type="match status" value="1"/>
</dbReference>
<dbReference type="EMBL" id="FQXS01000003">
    <property type="protein sequence ID" value="SHH53083.1"/>
    <property type="molecule type" value="Genomic_DNA"/>
</dbReference>
<dbReference type="InterPro" id="IPR051799">
    <property type="entry name" value="NADH_flavin_oxidoreductase"/>
</dbReference>
<dbReference type="InterPro" id="IPR001155">
    <property type="entry name" value="OxRdtase_FMN_N"/>
</dbReference>
<proteinExistence type="predicted"/>
<dbReference type="OrthoDB" id="9784632at2"/>
<evidence type="ECO:0000313" key="5">
    <source>
        <dbReference type="Proteomes" id="UP000184139"/>
    </source>
</evidence>